<evidence type="ECO:0000256" key="12">
    <source>
        <dbReference type="ARBA" id="ARBA00023012"/>
    </source>
</evidence>
<evidence type="ECO:0000256" key="1">
    <source>
        <dbReference type="ARBA" id="ARBA00000085"/>
    </source>
</evidence>
<keyword evidence="8" id="KW-0547">Nucleotide-binding</keyword>
<dbReference type="SMART" id="SM00388">
    <property type="entry name" value="HisKA"/>
    <property type="match status" value="1"/>
</dbReference>
<dbReference type="CDD" id="cd16922">
    <property type="entry name" value="HATPase_EvgS-ArcB-TorS-like"/>
    <property type="match status" value="1"/>
</dbReference>
<dbReference type="PRINTS" id="PR00344">
    <property type="entry name" value="BCTRLSENSOR"/>
</dbReference>
<dbReference type="CDD" id="cd00082">
    <property type="entry name" value="HisKA"/>
    <property type="match status" value="1"/>
</dbReference>
<evidence type="ECO:0000256" key="14">
    <source>
        <dbReference type="ARBA" id="ARBA00074306"/>
    </source>
</evidence>
<evidence type="ECO:0000256" key="8">
    <source>
        <dbReference type="ARBA" id="ARBA00022741"/>
    </source>
</evidence>
<dbReference type="InterPro" id="IPR036097">
    <property type="entry name" value="HisK_dim/P_sf"/>
</dbReference>
<keyword evidence="6" id="KW-0808">Transferase</keyword>
<evidence type="ECO:0000256" key="5">
    <source>
        <dbReference type="ARBA" id="ARBA00022553"/>
    </source>
</evidence>
<dbReference type="EMBL" id="SLXT01000001">
    <property type="protein sequence ID" value="TCP68882.1"/>
    <property type="molecule type" value="Genomic_DNA"/>
</dbReference>
<dbReference type="PANTHER" id="PTHR45339">
    <property type="entry name" value="HYBRID SIGNAL TRANSDUCTION HISTIDINE KINASE J"/>
    <property type="match status" value="1"/>
</dbReference>
<protein>
    <recommendedName>
        <fullName evidence="14">Circadian input-output histidine kinase CikA</fullName>
        <ecNumber evidence="4">2.7.13.3</ecNumber>
    </recommendedName>
</protein>
<keyword evidence="12" id="KW-0902">Two-component regulatory system</keyword>
<dbReference type="Gene3D" id="1.10.287.130">
    <property type="match status" value="1"/>
</dbReference>
<name>A0A4R2RWP0_9FIRM</name>
<dbReference type="GO" id="GO:0005524">
    <property type="term" value="F:ATP binding"/>
    <property type="evidence" value="ECO:0007669"/>
    <property type="project" value="UniProtKB-KW"/>
</dbReference>
<evidence type="ECO:0000256" key="13">
    <source>
        <dbReference type="ARBA" id="ARBA00023136"/>
    </source>
</evidence>
<evidence type="ECO:0000256" key="3">
    <source>
        <dbReference type="ARBA" id="ARBA00006402"/>
    </source>
</evidence>
<dbReference type="InterPro" id="IPR036890">
    <property type="entry name" value="HATPase_C_sf"/>
</dbReference>
<dbReference type="Gene3D" id="3.30.565.10">
    <property type="entry name" value="Histidine kinase-like ATPase, C-terminal domain"/>
    <property type="match status" value="1"/>
</dbReference>
<dbReference type="GO" id="GO:0016020">
    <property type="term" value="C:membrane"/>
    <property type="evidence" value="ECO:0007669"/>
    <property type="project" value="UniProtKB-SubCell"/>
</dbReference>
<dbReference type="InterPro" id="IPR004358">
    <property type="entry name" value="Sig_transdc_His_kin-like_C"/>
</dbReference>
<feature type="domain" description="Histidine kinase" evidence="16">
    <location>
        <begin position="206"/>
        <end position="423"/>
    </location>
</feature>
<keyword evidence="9 17" id="KW-0418">Kinase</keyword>
<evidence type="ECO:0000256" key="2">
    <source>
        <dbReference type="ARBA" id="ARBA00004370"/>
    </source>
</evidence>
<dbReference type="Pfam" id="PF02518">
    <property type="entry name" value="HATPase_c"/>
    <property type="match status" value="1"/>
</dbReference>
<evidence type="ECO:0000313" key="18">
    <source>
        <dbReference type="Proteomes" id="UP000294813"/>
    </source>
</evidence>
<dbReference type="FunFam" id="1.10.287.130:FF:000004">
    <property type="entry name" value="Ethylene receptor 1"/>
    <property type="match status" value="1"/>
</dbReference>
<comment type="similarity">
    <text evidence="3">In the N-terminal section; belongs to the phytochrome family.</text>
</comment>
<dbReference type="EC" id="2.7.13.3" evidence="4"/>
<keyword evidence="18" id="KW-1185">Reference proteome</keyword>
<evidence type="ECO:0000256" key="11">
    <source>
        <dbReference type="ARBA" id="ARBA00022989"/>
    </source>
</evidence>
<evidence type="ECO:0000256" key="9">
    <source>
        <dbReference type="ARBA" id="ARBA00022777"/>
    </source>
</evidence>
<keyword evidence="5" id="KW-0597">Phosphoprotein</keyword>
<keyword evidence="13" id="KW-0472">Membrane</keyword>
<dbReference type="PROSITE" id="PS50109">
    <property type="entry name" value="HIS_KIN"/>
    <property type="match status" value="1"/>
</dbReference>
<gene>
    <name evidence="17" type="ORF">EDD73_10143</name>
</gene>
<dbReference type="InterPro" id="IPR003661">
    <property type="entry name" value="HisK_dim/P_dom"/>
</dbReference>
<dbReference type="AlphaFoldDB" id="A0A4R2RWP0"/>
<dbReference type="SUPFAM" id="SSF55874">
    <property type="entry name" value="ATPase domain of HSP90 chaperone/DNA topoisomerase II/histidine kinase"/>
    <property type="match status" value="1"/>
</dbReference>
<dbReference type="Proteomes" id="UP000294813">
    <property type="component" value="Unassembled WGS sequence"/>
</dbReference>
<evidence type="ECO:0000256" key="15">
    <source>
        <dbReference type="SAM" id="Coils"/>
    </source>
</evidence>
<proteinExistence type="inferred from homology"/>
<sequence>MLILQMELNNEQDIVTIRQYARMLGERVGFSENDRTRWISAISDIVRLAMTASNGDIVFSITEQGRQQYLEAVISFQAMTYMGDGSFRDTNPVRYERLVDIYQVKQNGYNRQSITLAKRIAPTARGITADMILSWQTSLRMEKPRSALDELKQQNHEMAEAMELLQQREWELKEKNNELSLRNAELQRAMQLANAASRAKSEFLATMSHELRTPMNGIIGMAELIMMTALEQEQKDWSDTLLKSAYDLLQIINQILDFSELDAGRLNLECVKFDLSERLASCCQPLNEEACRKGIDFVIDNQLEAIRMIYGDPVRLHQVLINLIGNAIKFTEKGTIVVTVQSPQKGILLFSIRDTGIGVAADVKHKLFQPFSQVDSSMTRRYGGTGLGLAISRCLVELMGGEIGMNSQEGQGSTFWFSIPLILPDGG</sequence>
<dbReference type="InterPro" id="IPR003594">
    <property type="entry name" value="HATPase_dom"/>
</dbReference>
<dbReference type="FunFam" id="3.30.565.10:FF:000010">
    <property type="entry name" value="Sensor histidine kinase RcsC"/>
    <property type="match status" value="1"/>
</dbReference>
<feature type="coiled-coil region" evidence="15">
    <location>
        <begin position="148"/>
        <end position="196"/>
    </location>
</feature>
<dbReference type="SUPFAM" id="SSF47384">
    <property type="entry name" value="Homodimeric domain of signal transducing histidine kinase"/>
    <property type="match status" value="1"/>
</dbReference>
<evidence type="ECO:0000256" key="4">
    <source>
        <dbReference type="ARBA" id="ARBA00012438"/>
    </source>
</evidence>
<evidence type="ECO:0000256" key="7">
    <source>
        <dbReference type="ARBA" id="ARBA00022692"/>
    </source>
</evidence>
<dbReference type="SMART" id="SM00387">
    <property type="entry name" value="HATPase_c"/>
    <property type="match status" value="1"/>
</dbReference>
<dbReference type="OrthoDB" id="9813394at2"/>
<accession>A0A4R2RWP0</accession>
<evidence type="ECO:0000259" key="16">
    <source>
        <dbReference type="PROSITE" id="PS50109"/>
    </source>
</evidence>
<dbReference type="Pfam" id="PF00512">
    <property type="entry name" value="HisKA"/>
    <property type="match status" value="1"/>
</dbReference>
<comment type="catalytic activity">
    <reaction evidence="1">
        <text>ATP + protein L-histidine = ADP + protein N-phospho-L-histidine.</text>
        <dbReference type="EC" id="2.7.13.3"/>
    </reaction>
</comment>
<evidence type="ECO:0000313" key="17">
    <source>
        <dbReference type="EMBL" id="TCP68882.1"/>
    </source>
</evidence>
<evidence type="ECO:0000256" key="10">
    <source>
        <dbReference type="ARBA" id="ARBA00022840"/>
    </source>
</evidence>
<comment type="caution">
    <text evidence="17">The sequence shown here is derived from an EMBL/GenBank/DDBJ whole genome shotgun (WGS) entry which is preliminary data.</text>
</comment>
<comment type="subcellular location">
    <subcellularLocation>
        <location evidence="2">Membrane</location>
    </subcellularLocation>
</comment>
<evidence type="ECO:0000256" key="6">
    <source>
        <dbReference type="ARBA" id="ARBA00022679"/>
    </source>
</evidence>
<dbReference type="GO" id="GO:0000155">
    <property type="term" value="F:phosphorelay sensor kinase activity"/>
    <property type="evidence" value="ECO:0007669"/>
    <property type="project" value="InterPro"/>
</dbReference>
<keyword evidence="7" id="KW-0812">Transmembrane</keyword>
<dbReference type="InterPro" id="IPR005467">
    <property type="entry name" value="His_kinase_dom"/>
</dbReference>
<dbReference type="PANTHER" id="PTHR45339:SF3">
    <property type="entry name" value="HISTIDINE KINASE"/>
    <property type="match status" value="1"/>
</dbReference>
<keyword evidence="10" id="KW-0067">ATP-binding</keyword>
<dbReference type="RefSeq" id="WP_131917632.1">
    <property type="nucleotide sequence ID" value="NZ_JAOQNU010000001.1"/>
</dbReference>
<reference evidence="17 18" key="1">
    <citation type="submission" date="2019-03" db="EMBL/GenBank/DDBJ databases">
        <title>Genomic Encyclopedia of Type Strains, Phase IV (KMG-IV): sequencing the most valuable type-strain genomes for metagenomic binning, comparative biology and taxonomic classification.</title>
        <authorList>
            <person name="Goeker M."/>
        </authorList>
    </citation>
    <scope>NUCLEOTIDE SEQUENCE [LARGE SCALE GENOMIC DNA]</scope>
    <source>
        <strain evidence="17 18">DSM 11170</strain>
    </source>
</reference>
<keyword evidence="11" id="KW-1133">Transmembrane helix</keyword>
<organism evidence="17 18">
    <name type="scientific">Heliophilum fasciatum</name>
    <dbReference type="NCBI Taxonomy" id="35700"/>
    <lineage>
        <taxon>Bacteria</taxon>
        <taxon>Bacillati</taxon>
        <taxon>Bacillota</taxon>
        <taxon>Clostridia</taxon>
        <taxon>Eubacteriales</taxon>
        <taxon>Heliobacteriaceae</taxon>
        <taxon>Heliophilum</taxon>
    </lineage>
</organism>
<keyword evidence="15" id="KW-0175">Coiled coil</keyword>